<dbReference type="EMBL" id="LUCM01000992">
    <property type="protein sequence ID" value="KAA0199661.1"/>
    <property type="molecule type" value="Genomic_DNA"/>
</dbReference>
<dbReference type="AlphaFoldDB" id="A0A8E0VL50"/>
<reference evidence="1" key="1">
    <citation type="submission" date="2019-05" db="EMBL/GenBank/DDBJ databases">
        <title>Annotation for the trematode Fasciolopsis buski.</title>
        <authorList>
            <person name="Choi Y.-J."/>
        </authorList>
    </citation>
    <scope>NUCLEOTIDE SEQUENCE</scope>
    <source>
        <strain evidence="1">HT</strain>
        <tissue evidence="1">Whole worm</tissue>
    </source>
</reference>
<keyword evidence="2" id="KW-1185">Reference proteome</keyword>
<name>A0A8E0VL50_9TREM</name>
<dbReference type="Proteomes" id="UP000728185">
    <property type="component" value="Unassembled WGS sequence"/>
</dbReference>
<evidence type="ECO:0000313" key="1">
    <source>
        <dbReference type="EMBL" id="KAA0199661.1"/>
    </source>
</evidence>
<accession>A0A8E0VL50</accession>
<gene>
    <name evidence="1" type="ORF">FBUS_04020</name>
</gene>
<proteinExistence type="predicted"/>
<dbReference type="OrthoDB" id="6315735at2759"/>
<comment type="caution">
    <text evidence="1">The sequence shown here is derived from an EMBL/GenBank/DDBJ whole genome shotgun (WGS) entry which is preliminary data.</text>
</comment>
<sequence length="200" mass="22679">MTETERIAICNGVKGDTCWQHWACCFLGVRKSLQPPYSRRNWPNIPDACGIDSREKKEDDCEKTRQWFNRAQYDSTQDPLVFYQHLNRQVSIGLPNANEVTIKRLVLNRFIQAMRQTLTEMKLTIACGADDTDTLLIMVGSADSGTAASRVEASEPEIKVRKPTDEITLLRIGLKYQAQRNNGRQREVSECALGATKQTI</sequence>
<evidence type="ECO:0000313" key="2">
    <source>
        <dbReference type="Proteomes" id="UP000728185"/>
    </source>
</evidence>
<organism evidence="1 2">
    <name type="scientific">Fasciolopsis buskii</name>
    <dbReference type="NCBI Taxonomy" id="27845"/>
    <lineage>
        <taxon>Eukaryota</taxon>
        <taxon>Metazoa</taxon>
        <taxon>Spiralia</taxon>
        <taxon>Lophotrochozoa</taxon>
        <taxon>Platyhelminthes</taxon>
        <taxon>Trematoda</taxon>
        <taxon>Digenea</taxon>
        <taxon>Plagiorchiida</taxon>
        <taxon>Echinostomata</taxon>
        <taxon>Echinostomatoidea</taxon>
        <taxon>Fasciolidae</taxon>
        <taxon>Fasciolopsis</taxon>
    </lineage>
</organism>
<protein>
    <submittedName>
        <fullName evidence="1">Uncharacterized protein</fullName>
    </submittedName>
</protein>